<dbReference type="AlphaFoldDB" id="A0A0G0QRV6"/>
<comment type="caution">
    <text evidence="2">The sequence shown here is derived from an EMBL/GenBank/DDBJ whole genome shotgun (WGS) entry which is preliminary data.</text>
</comment>
<evidence type="ECO:0000313" key="2">
    <source>
        <dbReference type="EMBL" id="KKR13085.1"/>
    </source>
</evidence>
<feature type="region of interest" description="Disordered" evidence="1">
    <location>
        <begin position="1"/>
        <end position="30"/>
    </location>
</feature>
<feature type="compositionally biased region" description="Basic and acidic residues" evidence="1">
    <location>
        <begin position="1"/>
        <end position="20"/>
    </location>
</feature>
<evidence type="ECO:0000256" key="1">
    <source>
        <dbReference type="SAM" id="MobiDB-lite"/>
    </source>
</evidence>
<dbReference type="Proteomes" id="UP000034665">
    <property type="component" value="Unassembled WGS sequence"/>
</dbReference>
<dbReference type="EMBL" id="LBWR01000001">
    <property type="protein sequence ID" value="KKR13085.1"/>
    <property type="molecule type" value="Genomic_DNA"/>
</dbReference>
<protein>
    <submittedName>
        <fullName evidence="2">Uncharacterized protein</fullName>
    </submittedName>
</protein>
<evidence type="ECO:0000313" key="3">
    <source>
        <dbReference type="Proteomes" id="UP000034665"/>
    </source>
</evidence>
<accession>A0A0G0QRV6</accession>
<organism evidence="2 3">
    <name type="scientific">Candidatus Wolfebacteria bacterium GW2011_GWC2_39_22</name>
    <dbReference type="NCBI Taxonomy" id="1619013"/>
    <lineage>
        <taxon>Bacteria</taxon>
        <taxon>Candidatus Wolfeibacteriota</taxon>
    </lineage>
</organism>
<name>A0A0G0QRV6_9BACT</name>
<gene>
    <name evidence="2" type="ORF">UT41_C0001G0629</name>
</gene>
<reference evidence="2 3" key="1">
    <citation type="journal article" date="2015" name="Nature">
        <title>rRNA introns, odd ribosomes, and small enigmatic genomes across a large radiation of phyla.</title>
        <authorList>
            <person name="Brown C.T."/>
            <person name="Hug L.A."/>
            <person name="Thomas B.C."/>
            <person name="Sharon I."/>
            <person name="Castelle C.J."/>
            <person name="Singh A."/>
            <person name="Wilkins M.J."/>
            <person name="Williams K.H."/>
            <person name="Banfield J.F."/>
        </authorList>
    </citation>
    <scope>NUCLEOTIDE SEQUENCE [LARGE SCALE GENOMIC DNA]</scope>
</reference>
<sequence length="71" mass="8072">MQNFERSHRDVGFSEQHEGVSLEQAKTRRILTPKSEAPKKFIVNEQGGAVETELSEDELENIGKILGKKYL</sequence>
<proteinExistence type="predicted"/>